<organism evidence="1">
    <name type="scientific">Pararge aegeria</name>
    <name type="common">speckled wood butterfly</name>
    <dbReference type="NCBI Taxonomy" id="116150"/>
    <lineage>
        <taxon>Eukaryota</taxon>
        <taxon>Metazoa</taxon>
        <taxon>Ecdysozoa</taxon>
        <taxon>Arthropoda</taxon>
        <taxon>Hexapoda</taxon>
        <taxon>Insecta</taxon>
        <taxon>Pterygota</taxon>
        <taxon>Neoptera</taxon>
        <taxon>Endopterygota</taxon>
        <taxon>Lepidoptera</taxon>
        <taxon>Glossata</taxon>
        <taxon>Ditrysia</taxon>
        <taxon>Papilionoidea</taxon>
        <taxon>Nymphalidae</taxon>
        <taxon>Satyrinae</taxon>
        <taxon>Satyrini</taxon>
        <taxon>Parargina</taxon>
        <taxon>Pararge</taxon>
    </lineage>
</organism>
<protein>
    <submittedName>
        <fullName evidence="1">Uncharacterized protein</fullName>
    </submittedName>
</protein>
<dbReference type="EMBL" id="GAIX01007690">
    <property type="protein sequence ID" value="JAA84870.1"/>
    <property type="molecule type" value="Transcribed_RNA"/>
</dbReference>
<proteinExistence type="predicted"/>
<name>S4PD25_9NEOP</name>
<accession>S4PD25</accession>
<reference evidence="1" key="2">
    <citation type="submission" date="2013-05" db="EMBL/GenBank/DDBJ databases">
        <authorList>
            <person name="Carter J.-M."/>
            <person name="Baker S.C."/>
            <person name="Pink R."/>
            <person name="Carter D.R.F."/>
            <person name="Collins A."/>
            <person name="Tomlin J."/>
            <person name="Gibbs M."/>
            <person name="Breuker C.J."/>
        </authorList>
    </citation>
    <scope>NUCLEOTIDE SEQUENCE</scope>
    <source>
        <tissue evidence="1">Ovary</tissue>
    </source>
</reference>
<dbReference type="AlphaFoldDB" id="S4PD25"/>
<sequence>MTSRHCNKLAFHHRSQHIGFPALGTVLASKLGPTNALRCRLAGSVSVKSTFQMPDSDKQRITIPSLCHVYL</sequence>
<reference evidence="1" key="1">
    <citation type="journal article" date="2013" name="BMC Genomics">
        <title>Unscrambling butterfly oogenesis.</title>
        <authorList>
            <person name="Carter J.M."/>
            <person name="Baker S.C."/>
            <person name="Pink R."/>
            <person name="Carter D.R."/>
            <person name="Collins A."/>
            <person name="Tomlin J."/>
            <person name="Gibbs M."/>
            <person name="Breuker C.J."/>
        </authorList>
    </citation>
    <scope>NUCLEOTIDE SEQUENCE</scope>
    <source>
        <tissue evidence="1">Ovary</tissue>
    </source>
</reference>
<evidence type="ECO:0000313" key="1">
    <source>
        <dbReference type="EMBL" id="JAA84870.1"/>
    </source>
</evidence>